<dbReference type="OrthoDB" id="2498679at2759"/>
<evidence type="ECO:0000313" key="4">
    <source>
        <dbReference type="Proteomes" id="UP000235388"/>
    </source>
</evidence>
<evidence type="ECO:0000313" key="2">
    <source>
        <dbReference type="EMBL" id="PLW29271.1"/>
    </source>
</evidence>
<dbReference type="EMBL" id="PGCJ01000416">
    <property type="protein sequence ID" value="PLW29271.1"/>
    <property type="molecule type" value="Genomic_DNA"/>
</dbReference>
<dbReference type="Proteomes" id="UP000235392">
    <property type="component" value="Unassembled WGS sequence"/>
</dbReference>
<reference evidence="4 5" key="1">
    <citation type="submission" date="2017-11" db="EMBL/GenBank/DDBJ databases">
        <title>De novo assembly and phasing of dikaryotic genomes from two isolates of Puccinia coronata f. sp. avenae, the causal agent of oat crown rust.</title>
        <authorList>
            <person name="Miller M.E."/>
            <person name="Zhang Y."/>
            <person name="Omidvar V."/>
            <person name="Sperschneider J."/>
            <person name="Schwessinger B."/>
            <person name="Raley C."/>
            <person name="Palmer J.M."/>
            <person name="Garnica D."/>
            <person name="Upadhyaya N."/>
            <person name="Rathjen J."/>
            <person name="Taylor J.M."/>
            <person name="Park R.F."/>
            <person name="Dodds P.N."/>
            <person name="Hirsch C.D."/>
            <person name="Kianian S.F."/>
            <person name="Figueroa M."/>
        </authorList>
    </citation>
    <scope>NUCLEOTIDE SEQUENCE [LARGE SCALE GENOMIC DNA]</scope>
    <source>
        <strain evidence="2">12NC29</strain>
        <strain evidence="3">12SD80</strain>
    </source>
</reference>
<evidence type="ECO:0000313" key="5">
    <source>
        <dbReference type="Proteomes" id="UP000235392"/>
    </source>
</evidence>
<feature type="signal peptide" evidence="1">
    <location>
        <begin position="1"/>
        <end position="21"/>
    </location>
</feature>
<evidence type="ECO:0000256" key="1">
    <source>
        <dbReference type="SAM" id="SignalP"/>
    </source>
</evidence>
<name>A0A2N5TY27_9BASI</name>
<organism evidence="3 5">
    <name type="scientific">Puccinia coronata f. sp. avenae</name>
    <dbReference type="NCBI Taxonomy" id="200324"/>
    <lineage>
        <taxon>Eukaryota</taxon>
        <taxon>Fungi</taxon>
        <taxon>Dikarya</taxon>
        <taxon>Basidiomycota</taxon>
        <taxon>Pucciniomycotina</taxon>
        <taxon>Pucciniomycetes</taxon>
        <taxon>Pucciniales</taxon>
        <taxon>Pucciniaceae</taxon>
        <taxon>Puccinia</taxon>
    </lineage>
</organism>
<dbReference type="EMBL" id="PGCI01000301">
    <property type="protein sequence ID" value="PLW30364.1"/>
    <property type="molecule type" value="Genomic_DNA"/>
</dbReference>
<keyword evidence="1" id="KW-0732">Signal</keyword>
<evidence type="ECO:0000313" key="3">
    <source>
        <dbReference type="EMBL" id="PLW30364.1"/>
    </source>
</evidence>
<comment type="caution">
    <text evidence="3">The sequence shown here is derived from an EMBL/GenBank/DDBJ whole genome shotgun (WGS) entry which is preliminary data.</text>
</comment>
<gene>
    <name evidence="2" type="ORF">PCANC_21772</name>
    <name evidence="3" type="ORF">PCASD_16092</name>
</gene>
<proteinExistence type="predicted"/>
<dbReference type="AlphaFoldDB" id="A0A2N5TY27"/>
<feature type="chain" id="PRO_5015083792" evidence="1">
    <location>
        <begin position="22"/>
        <end position="239"/>
    </location>
</feature>
<protein>
    <submittedName>
        <fullName evidence="3">Uncharacterized protein</fullName>
    </submittedName>
</protein>
<sequence>MFASIPFTTLVALISCSSILSAPGLTENDISRTIGRRQVTITNLNGMRNLTSGAGNPVKVDMGSKMTMNGASAQMNAQDKESQEEEEENKPGLNTIANAMNELYFHDKYGSQRKEPVMLLKMVGQVAGNTGKSGDPEVVSKAMLATFAIYNQGKPSSIAASPITPLNKNTAAMEENPSLKTIAHTLHETWEKLMSANPKPDNAQLIPVMCQAIATGSSSGDPAAVSKAIDAAYEKLVGK</sequence>
<dbReference type="Proteomes" id="UP000235388">
    <property type="component" value="Unassembled WGS sequence"/>
</dbReference>
<accession>A0A2N5TY27</accession>
<keyword evidence="4" id="KW-1185">Reference proteome</keyword>